<evidence type="ECO:0000259" key="12">
    <source>
        <dbReference type="PROSITE" id="PS50050"/>
    </source>
</evidence>
<keyword evidence="7" id="KW-0675">Receptor</keyword>
<keyword evidence="13" id="KW-1185">Reference proteome</keyword>
<evidence type="ECO:0000256" key="9">
    <source>
        <dbReference type="PROSITE-ProRule" id="PRU00206"/>
    </source>
</evidence>
<keyword evidence="2 10" id="KW-0812">Transmembrane</keyword>
<keyword evidence="11" id="KW-0732">Signal</keyword>
<proteinExistence type="predicted"/>
<evidence type="ECO:0000256" key="8">
    <source>
        <dbReference type="ARBA" id="ARBA00023180"/>
    </source>
</evidence>
<dbReference type="PANTHER" id="PTHR12120">
    <property type="entry name" value="TNFR-CYS DOMAIN-CONTAINING PROTEIN"/>
    <property type="match status" value="1"/>
</dbReference>
<dbReference type="GO" id="GO:0043123">
    <property type="term" value="P:positive regulation of canonical NF-kappaB signal transduction"/>
    <property type="evidence" value="ECO:0007669"/>
    <property type="project" value="InterPro"/>
</dbReference>
<keyword evidence="3" id="KW-0677">Repeat</keyword>
<feature type="transmembrane region" description="Helical" evidence="10">
    <location>
        <begin position="225"/>
        <end position="245"/>
    </location>
</feature>
<dbReference type="OrthoDB" id="5986884at2759"/>
<feature type="chain" id="PRO_5028124692" evidence="11">
    <location>
        <begin position="19"/>
        <end position="437"/>
    </location>
</feature>
<evidence type="ECO:0000256" key="1">
    <source>
        <dbReference type="ARBA" id="ARBA00004167"/>
    </source>
</evidence>
<dbReference type="PROSITE" id="PS00652">
    <property type="entry name" value="TNFR_NGFR_1"/>
    <property type="match status" value="1"/>
</dbReference>
<keyword evidence="4 10" id="KW-1133">Transmembrane helix</keyword>
<dbReference type="GO" id="GO:0016020">
    <property type="term" value="C:membrane"/>
    <property type="evidence" value="ECO:0007669"/>
    <property type="project" value="UniProtKB-SubCell"/>
</dbReference>
<name>A0A6P8IA82_ACTTE</name>
<sequence>MYRYLVSLFLLTLVKASAKEICDKTKITVRWPNGTTMCLPCVECPRRWGSTYSCGDVVDAPLQTPIKCVKCKKRQTFSEARSSDACKKCTPCQPNHEIIKHCTRSADTKCGGCKKGYYKFRDPHLSTCEKCSPCCGDAKDERIEECARQGLPRNLQCSFRQDRICNLSSVIAKKSFQRVPRTETFTTDQKTTASTSTKQPAAYNRPIINNSVYNNNSMGPTANGWYVFGIVAGVIIVLVIGGFWCRRKRRNVSVQKNQSTSDESFNVDCDHEQGRPCHEALAGGGAEEDGCSNNDSIEKQNVFEKESESRPLKEFINDRSEWSAYGEFCRRLNSEVHPLMEQHFYSISRALDIELDMAKKLIKDNGGAAQALLEYFNATNNESLITLDRIAGVLDHLTDRKVEAKILREADHRLKQKARCALQQGARDEQGSTLLAF</sequence>
<evidence type="ECO:0000256" key="7">
    <source>
        <dbReference type="ARBA" id="ARBA00023170"/>
    </source>
</evidence>
<protein>
    <submittedName>
        <fullName evidence="14">Uncharacterized protein LOC116297914</fullName>
    </submittedName>
</protein>
<evidence type="ECO:0000313" key="14">
    <source>
        <dbReference type="RefSeq" id="XP_031562097.1"/>
    </source>
</evidence>
<keyword evidence="8" id="KW-0325">Glycoprotein</keyword>
<evidence type="ECO:0000313" key="13">
    <source>
        <dbReference type="Proteomes" id="UP000515163"/>
    </source>
</evidence>
<evidence type="ECO:0000256" key="5">
    <source>
        <dbReference type="ARBA" id="ARBA00023136"/>
    </source>
</evidence>
<evidence type="ECO:0000256" key="11">
    <source>
        <dbReference type="SAM" id="SignalP"/>
    </source>
</evidence>
<dbReference type="GO" id="GO:0046330">
    <property type="term" value="P:positive regulation of JNK cascade"/>
    <property type="evidence" value="ECO:0007669"/>
    <property type="project" value="InterPro"/>
</dbReference>
<feature type="domain" description="TNFR-Cys" evidence="12">
    <location>
        <begin position="70"/>
        <end position="110"/>
    </location>
</feature>
<keyword evidence="5 10" id="KW-0472">Membrane</keyword>
<dbReference type="Pfam" id="PF00020">
    <property type="entry name" value="TNFR_c6"/>
    <property type="match status" value="1"/>
</dbReference>
<feature type="repeat" description="TNFR-Cys" evidence="9">
    <location>
        <begin position="70"/>
        <end position="110"/>
    </location>
</feature>
<dbReference type="GO" id="GO:0038023">
    <property type="term" value="F:signaling receptor activity"/>
    <property type="evidence" value="ECO:0007669"/>
    <property type="project" value="InterPro"/>
</dbReference>
<comment type="subcellular location">
    <subcellularLocation>
        <location evidence="1">Membrane</location>
        <topology evidence="1">Single-pass membrane protein</topology>
    </subcellularLocation>
</comment>
<dbReference type="InterPro" id="IPR001368">
    <property type="entry name" value="TNFR/NGFR_Cys_rich_reg"/>
</dbReference>
<dbReference type="RefSeq" id="XP_031562097.1">
    <property type="nucleotide sequence ID" value="XM_031706237.1"/>
</dbReference>
<gene>
    <name evidence="14" type="primary">LOC116297914</name>
</gene>
<keyword evidence="6 9" id="KW-1015">Disulfide bond</keyword>
<dbReference type="PROSITE" id="PS50050">
    <property type="entry name" value="TNFR_NGFR_2"/>
    <property type="match status" value="1"/>
</dbReference>
<feature type="disulfide bond" evidence="9">
    <location>
        <begin position="89"/>
        <end position="102"/>
    </location>
</feature>
<feature type="signal peptide" evidence="11">
    <location>
        <begin position="1"/>
        <end position="18"/>
    </location>
</feature>
<evidence type="ECO:0000256" key="4">
    <source>
        <dbReference type="ARBA" id="ARBA00022989"/>
    </source>
</evidence>
<dbReference type="Gene3D" id="2.10.50.10">
    <property type="entry name" value="Tumor Necrosis Factor Receptor, subunit A, domain 2"/>
    <property type="match status" value="1"/>
</dbReference>
<dbReference type="PANTHER" id="PTHR12120:SF10">
    <property type="entry name" value="TNFR-CYS DOMAIN-CONTAINING PROTEIN"/>
    <property type="match status" value="1"/>
</dbReference>
<feature type="disulfide bond" evidence="9">
    <location>
        <begin position="92"/>
        <end position="110"/>
    </location>
</feature>
<evidence type="ECO:0000256" key="6">
    <source>
        <dbReference type="ARBA" id="ARBA00023157"/>
    </source>
</evidence>
<dbReference type="Proteomes" id="UP000515163">
    <property type="component" value="Unplaced"/>
</dbReference>
<organism evidence="13 14">
    <name type="scientific">Actinia tenebrosa</name>
    <name type="common">Australian red waratah sea anemone</name>
    <dbReference type="NCBI Taxonomy" id="6105"/>
    <lineage>
        <taxon>Eukaryota</taxon>
        <taxon>Metazoa</taxon>
        <taxon>Cnidaria</taxon>
        <taxon>Anthozoa</taxon>
        <taxon>Hexacorallia</taxon>
        <taxon>Actiniaria</taxon>
        <taxon>Actiniidae</taxon>
        <taxon>Actinia</taxon>
    </lineage>
</organism>
<accession>A0A6P8IA82</accession>
<dbReference type="InterPro" id="IPR047526">
    <property type="entry name" value="TNR19/27/EDAR"/>
</dbReference>
<feature type="disulfide bond" evidence="9">
    <location>
        <begin position="71"/>
        <end position="86"/>
    </location>
</feature>
<reference evidence="14" key="1">
    <citation type="submission" date="2025-08" db="UniProtKB">
        <authorList>
            <consortium name="RefSeq"/>
        </authorList>
    </citation>
    <scope>IDENTIFICATION</scope>
    <source>
        <tissue evidence="14">Tentacle</tissue>
    </source>
</reference>
<evidence type="ECO:0000256" key="2">
    <source>
        <dbReference type="ARBA" id="ARBA00022692"/>
    </source>
</evidence>
<evidence type="ECO:0000256" key="10">
    <source>
        <dbReference type="SAM" id="Phobius"/>
    </source>
</evidence>
<dbReference type="KEGG" id="aten:116297914"/>
<dbReference type="GeneID" id="116297914"/>
<dbReference type="SMART" id="SM00208">
    <property type="entry name" value="TNFR"/>
    <property type="match status" value="1"/>
</dbReference>
<dbReference type="AlphaFoldDB" id="A0A6P8IA82"/>
<evidence type="ECO:0000256" key="3">
    <source>
        <dbReference type="ARBA" id="ARBA00022737"/>
    </source>
</evidence>
<dbReference type="InParanoid" id="A0A6P8IA82"/>